<dbReference type="Pfam" id="PF00155">
    <property type="entry name" value="Aminotran_1_2"/>
    <property type="match status" value="1"/>
</dbReference>
<dbReference type="PANTHER" id="PTHR43510">
    <property type="entry name" value="AMINOTRANSFERASE FUNCTION, HYPOTHETICAL (EUROFUNG)"/>
    <property type="match status" value="1"/>
</dbReference>
<accession>A0A1Z9Z1Y9</accession>
<name>A0A1Z9Z1Y9_9GAMM</name>
<evidence type="ECO:0000259" key="2">
    <source>
        <dbReference type="Pfam" id="PF00155"/>
    </source>
</evidence>
<comment type="similarity">
    <text evidence="1">Belongs to the class-I pyridoxal-phosphate-dependent aminotransferase family.</text>
</comment>
<dbReference type="AlphaFoldDB" id="A0A1Z9Z1Y9"/>
<dbReference type="RefSeq" id="WP_087619110.1">
    <property type="nucleotide sequence ID" value="NZ_NEXX01000001.1"/>
</dbReference>
<keyword evidence="1 3" id="KW-0032">Aminotransferase</keyword>
<evidence type="ECO:0000313" key="4">
    <source>
        <dbReference type="Proteomes" id="UP000196536"/>
    </source>
</evidence>
<dbReference type="GO" id="GO:0030170">
    <property type="term" value="F:pyridoxal phosphate binding"/>
    <property type="evidence" value="ECO:0007669"/>
    <property type="project" value="InterPro"/>
</dbReference>
<comment type="cofactor">
    <cofactor evidence="1">
        <name>pyridoxal 5'-phosphate</name>
        <dbReference type="ChEBI" id="CHEBI:597326"/>
    </cofactor>
</comment>
<dbReference type="GO" id="GO:0008483">
    <property type="term" value="F:transaminase activity"/>
    <property type="evidence" value="ECO:0007669"/>
    <property type="project" value="UniProtKB-KW"/>
</dbReference>
<keyword evidence="1 3" id="KW-0808">Transferase</keyword>
<dbReference type="InterPro" id="IPR015422">
    <property type="entry name" value="PyrdxlP-dep_Trfase_small"/>
</dbReference>
<keyword evidence="4" id="KW-1185">Reference proteome</keyword>
<evidence type="ECO:0000313" key="3">
    <source>
        <dbReference type="EMBL" id="OUY08442.1"/>
    </source>
</evidence>
<dbReference type="EC" id="2.6.1.-" evidence="1"/>
<dbReference type="CDD" id="cd00609">
    <property type="entry name" value="AAT_like"/>
    <property type="match status" value="1"/>
</dbReference>
<dbReference type="InterPro" id="IPR015421">
    <property type="entry name" value="PyrdxlP-dep_Trfase_major"/>
</dbReference>
<dbReference type="Gene3D" id="3.90.1150.10">
    <property type="entry name" value="Aspartate Aminotransferase, domain 1"/>
    <property type="match status" value="1"/>
</dbReference>
<dbReference type="InterPro" id="IPR004839">
    <property type="entry name" value="Aminotransferase_I/II_large"/>
</dbReference>
<organism evidence="3 4">
    <name type="scientific">Acinetobacter populi</name>
    <dbReference type="NCBI Taxonomy" id="1582270"/>
    <lineage>
        <taxon>Bacteria</taxon>
        <taxon>Pseudomonadati</taxon>
        <taxon>Pseudomonadota</taxon>
        <taxon>Gammaproteobacteria</taxon>
        <taxon>Moraxellales</taxon>
        <taxon>Moraxellaceae</taxon>
        <taxon>Acinetobacter</taxon>
    </lineage>
</organism>
<dbReference type="PANTHER" id="PTHR43510:SF1">
    <property type="entry name" value="AMINOTRANSFERASE FUNCTION, HYPOTHETICAL (EUROFUNG)"/>
    <property type="match status" value="1"/>
</dbReference>
<dbReference type="InterPro" id="IPR004838">
    <property type="entry name" value="NHTrfase_class1_PyrdxlP-BS"/>
</dbReference>
<proteinExistence type="inferred from homology"/>
<dbReference type="PROSITE" id="PS00105">
    <property type="entry name" value="AA_TRANSFER_CLASS_1"/>
    <property type="match status" value="1"/>
</dbReference>
<evidence type="ECO:0000256" key="1">
    <source>
        <dbReference type="RuleBase" id="RU000481"/>
    </source>
</evidence>
<reference evidence="3 4" key="1">
    <citation type="submission" date="2017-05" db="EMBL/GenBank/DDBJ databases">
        <title>Acinetobacter populi ANC 5415 (= PBJ7), whole genome shotgun sequencing project.</title>
        <authorList>
            <person name="Nemec A."/>
            <person name="Radolfova-Krizova L."/>
        </authorList>
    </citation>
    <scope>NUCLEOTIDE SEQUENCE [LARGE SCALE GENOMIC DNA]</scope>
    <source>
        <strain evidence="3 4">PBJ7</strain>
    </source>
</reference>
<protein>
    <recommendedName>
        <fullName evidence="1">Aminotransferase</fullName>
        <ecNumber evidence="1">2.6.1.-</ecNumber>
    </recommendedName>
</protein>
<dbReference type="OrthoDB" id="9763453at2"/>
<gene>
    <name evidence="3" type="ORF">CAP51_02150</name>
</gene>
<comment type="caution">
    <text evidence="3">The sequence shown here is derived from an EMBL/GenBank/DDBJ whole genome shotgun (WGS) entry which is preliminary data.</text>
</comment>
<dbReference type="Proteomes" id="UP000196536">
    <property type="component" value="Unassembled WGS sequence"/>
</dbReference>
<dbReference type="Gene3D" id="3.40.640.10">
    <property type="entry name" value="Type I PLP-dependent aspartate aminotransferase-like (Major domain)"/>
    <property type="match status" value="1"/>
</dbReference>
<dbReference type="SUPFAM" id="SSF53383">
    <property type="entry name" value="PLP-dependent transferases"/>
    <property type="match status" value="1"/>
</dbReference>
<sequence>MNIANYTIQEWLFNEAQGKFKYDLAESGVQFQHVKNLEINPDWELDYSLDRGNNNLRKVVKSQYNTYEKLLHSIITHGAQEALYIFYRSFLKDNDHVVATSPGWQQAWEVPKSMNCKVTLLEWSSNQNFPIEKLRESISSKTKLLILNSPCNPTGKILSKREWEEIISICNSKNIFIVNDEEYLLDLSDSIINKYDQSLSVSSLSKIYGLPALRLGWAVSRNKKIIEEMINYKRYTTVSNSLLLEKIAENILLEKETHINRYYAYIDAGRPYLDKFSILTRDYLELSTPQKTPFAWFNTKKSINSSSLARELLEKHKLLVMPAEVFGTQNGLRLTYARDKELLCLCLNMILETLGINERL</sequence>
<dbReference type="EMBL" id="NEXX01000001">
    <property type="protein sequence ID" value="OUY08442.1"/>
    <property type="molecule type" value="Genomic_DNA"/>
</dbReference>
<feature type="domain" description="Aminotransferase class I/classII large" evidence="2">
    <location>
        <begin position="73"/>
        <end position="339"/>
    </location>
</feature>
<dbReference type="InterPro" id="IPR015424">
    <property type="entry name" value="PyrdxlP-dep_Trfase"/>
</dbReference>